<keyword evidence="6" id="KW-0378">Hydrolase</keyword>
<dbReference type="GO" id="GO:0005634">
    <property type="term" value="C:nucleus"/>
    <property type="evidence" value="ECO:0007669"/>
    <property type="project" value="UniProtKB-SubCell"/>
</dbReference>
<dbReference type="Pfam" id="PF00271">
    <property type="entry name" value="Helicase_C"/>
    <property type="match status" value="2"/>
</dbReference>
<dbReference type="EMBL" id="JAUKUA010000006">
    <property type="protein sequence ID" value="KAK0707506.1"/>
    <property type="molecule type" value="Genomic_DNA"/>
</dbReference>
<evidence type="ECO:0000256" key="2">
    <source>
        <dbReference type="ARBA" id="ARBA00004123"/>
    </source>
</evidence>
<dbReference type="GO" id="GO:0003724">
    <property type="term" value="F:RNA helicase activity"/>
    <property type="evidence" value="ECO:0007669"/>
    <property type="project" value="UniProtKB-EC"/>
</dbReference>
<dbReference type="InterPro" id="IPR001650">
    <property type="entry name" value="Helicase_C-like"/>
</dbReference>
<gene>
    <name evidence="18" type="ORF">B0H67DRAFT_587764</name>
</gene>
<dbReference type="GO" id="GO:0010467">
    <property type="term" value="P:gene expression"/>
    <property type="evidence" value="ECO:0007669"/>
    <property type="project" value="UniProtKB-ARBA"/>
</dbReference>
<comment type="subcellular location">
    <subcellularLocation>
        <location evidence="2">Nucleus</location>
    </subcellularLocation>
</comment>
<dbReference type="GO" id="GO:0016787">
    <property type="term" value="F:hydrolase activity"/>
    <property type="evidence" value="ECO:0007669"/>
    <property type="project" value="UniProtKB-KW"/>
</dbReference>
<evidence type="ECO:0000256" key="9">
    <source>
        <dbReference type="ARBA" id="ARBA00022884"/>
    </source>
</evidence>
<dbReference type="EC" id="3.6.4.13" evidence="3"/>
<keyword evidence="10" id="KW-0539">Nucleus</keyword>
<keyword evidence="9" id="KW-0694">RNA-binding</keyword>
<keyword evidence="7 18" id="KW-0347">Helicase</keyword>
<feature type="compositionally biased region" description="Basic and acidic residues" evidence="14">
    <location>
        <begin position="366"/>
        <end position="380"/>
    </location>
</feature>
<comment type="catalytic activity">
    <reaction evidence="12">
        <text>ATP + H2O = ADP + phosphate + H(+)</text>
        <dbReference type="Rhea" id="RHEA:13065"/>
        <dbReference type="ChEBI" id="CHEBI:15377"/>
        <dbReference type="ChEBI" id="CHEBI:15378"/>
        <dbReference type="ChEBI" id="CHEBI:30616"/>
        <dbReference type="ChEBI" id="CHEBI:43474"/>
        <dbReference type="ChEBI" id="CHEBI:456216"/>
        <dbReference type="EC" id="3.6.4.13"/>
    </reaction>
</comment>
<feature type="region of interest" description="Disordered" evidence="14">
    <location>
        <begin position="1"/>
        <end position="50"/>
    </location>
</feature>
<dbReference type="SUPFAM" id="SSF52540">
    <property type="entry name" value="P-loop containing nucleoside triphosphate hydrolases"/>
    <property type="match status" value="2"/>
</dbReference>
<feature type="compositionally biased region" description="Basic and acidic residues" evidence="14">
    <location>
        <begin position="22"/>
        <end position="44"/>
    </location>
</feature>
<keyword evidence="8" id="KW-0067">ATP-binding</keyword>
<sequence length="618" mass="69868">MKRKLGQSEAPASTPTETPVTKPEHAEEAKFEQAEPKQEKKQPKQDPSFAELGLDPRLVQAVAKQSFEKPTLVQRKAIPLALQGQDVLCKAKTGSGKTAAYVLPLISGILKRKSTDPTSFTAALILVPTRELADQVFKAIELFSAFCSKDIQAAKLTENVSDVVQRSLLSNVPDIVVSTPSRAWHSINAAGLSLEKLHYLVLDEADLVLSYGYDEDMENISRTLPKGVQTIMMSATLSAELDTLKSIFCRNPTLLDLNEKMGAEDEKLSQFYVKCGEDDKWLIAYLIFKLRLIKGKCLIFVADIDRSYRLKLFFEQFSIRSCILNSELPINTRIKVIDEFNKGLYDIIIASDEKSEIFGDETADEETSKKQKDKPESDQPKKKRKTQKDQEYGVSRGIDFRNLAAVVNFDLPTSATSYQHRIGRTARAGRTGMALSFVIPKELYGKHKPTSLRSCENDEKILAKIVKQQAKQERTIELYNFSKKEMEAFRYRMNDALRAVTKVAVREARTKELRQELLRSETLKRYFEENPAELSHLRHDGELGRSTRTQAHLKHVPDYLLPKEGKKALSSQEIGFVPFKNADAKKRGHKRGKPSGRSFKVGGKKRDPLKTFKVRRKP</sequence>
<evidence type="ECO:0000256" key="7">
    <source>
        <dbReference type="ARBA" id="ARBA00022806"/>
    </source>
</evidence>
<dbReference type="InterPro" id="IPR050079">
    <property type="entry name" value="DEAD_box_RNA_helicase"/>
</dbReference>
<dbReference type="InterPro" id="IPR011545">
    <property type="entry name" value="DEAD/DEAH_box_helicase_dom"/>
</dbReference>
<evidence type="ECO:0000256" key="6">
    <source>
        <dbReference type="ARBA" id="ARBA00022801"/>
    </source>
</evidence>
<dbReference type="Pfam" id="PF00270">
    <property type="entry name" value="DEAD"/>
    <property type="match status" value="1"/>
</dbReference>
<evidence type="ECO:0000256" key="12">
    <source>
        <dbReference type="ARBA" id="ARBA00047984"/>
    </source>
</evidence>
<dbReference type="GO" id="GO:0005829">
    <property type="term" value="C:cytosol"/>
    <property type="evidence" value="ECO:0007669"/>
    <property type="project" value="TreeGrafter"/>
</dbReference>
<evidence type="ECO:0000259" key="15">
    <source>
        <dbReference type="PROSITE" id="PS51192"/>
    </source>
</evidence>
<dbReference type="Gene3D" id="3.40.50.300">
    <property type="entry name" value="P-loop containing nucleotide triphosphate hydrolases"/>
    <property type="match status" value="2"/>
</dbReference>
<dbReference type="GO" id="GO:0003723">
    <property type="term" value="F:RNA binding"/>
    <property type="evidence" value="ECO:0007669"/>
    <property type="project" value="UniProtKB-KW"/>
</dbReference>
<keyword evidence="19" id="KW-1185">Reference proteome</keyword>
<keyword evidence="4" id="KW-0690">Ribosome biogenesis</keyword>
<accession>A0AA40A1I0</accession>
<name>A0AA40A1I0_9PEZI</name>
<feature type="domain" description="DEAD-box RNA helicase Q" evidence="17">
    <location>
        <begin position="47"/>
        <end position="75"/>
    </location>
</feature>
<dbReference type="CDD" id="cd18787">
    <property type="entry name" value="SF2_C_DEAD"/>
    <property type="match status" value="1"/>
</dbReference>
<comment type="similarity">
    <text evidence="11">Belongs to the DEAD box helicase family. DDX56/DBP9 subfamily.</text>
</comment>
<evidence type="ECO:0000313" key="18">
    <source>
        <dbReference type="EMBL" id="KAK0707506.1"/>
    </source>
</evidence>
<evidence type="ECO:0000256" key="10">
    <source>
        <dbReference type="ARBA" id="ARBA00023242"/>
    </source>
</evidence>
<dbReference type="CDD" id="cd17961">
    <property type="entry name" value="DEADc_DDX56"/>
    <property type="match status" value="1"/>
</dbReference>
<feature type="region of interest" description="Disordered" evidence="14">
    <location>
        <begin position="360"/>
        <end position="390"/>
    </location>
</feature>
<feature type="domain" description="Helicase ATP-binding" evidence="15">
    <location>
        <begin position="78"/>
        <end position="255"/>
    </location>
</feature>
<dbReference type="AlphaFoldDB" id="A0AA40A1I0"/>
<feature type="domain" description="Helicase C-terminal" evidence="16">
    <location>
        <begin position="267"/>
        <end position="487"/>
    </location>
</feature>
<proteinExistence type="inferred from homology"/>
<protein>
    <recommendedName>
        <fullName evidence="3">RNA helicase</fullName>
        <ecNumber evidence="3">3.6.4.13</ecNumber>
    </recommendedName>
</protein>
<dbReference type="PROSITE" id="PS51195">
    <property type="entry name" value="Q_MOTIF"/>
    <property type="match status" value="1"/>
</dbReference>
<evidence type="ECO:0000256" key="14">
    <source>
        <dbReference type="SAM" id="MobiDB-lite"/>
    </source>
</evidence>
<evidence type="ECO:0000256" key="8">
    <source>
        <dbReference type="ARBA" id="ARBA00022840"/>
    </source>
</evidence>
<keyword evidence="5" id="KW-0547">Nucleotide-binding</keyword>
<reference evidence="18" key="1">
    <citation type="submission" date="2023-06" db="EMBL/GenBank/DDBJ databases">
        <title>Genome-scale phylogeny and comparative genomics of the fungal order Sordariales.</title>
        <authorList>
            <consortium name="Lawrence Berkeley National Laboratory"/>
            <person name="Hensen N."/>
            <person name="Bonometti L."/>
            <person name="Westerberg I."/>
            <person name="Brannstrom I.O."/>
            <person name="Guillou S."/>
            <person name="Cros-Aarteil S."/>
            <person name="Calhoun S."/>
            <person name="Haridas S."/>
            <person name="Kuo A."/>
            <person name="Mondo S."/>
            <person name="Pangilinan J."/>
            <person name="Riley R."/>
            <person name="Labutti K."/>
            <person name="Andreopoulos B."/>
            <person name="Lipzen A."/>
            <person name="Chen C."/>
            <person name="Yanf M."/>
            <person name="Daum C."/>
            <person name="Ng V."/>
            <person name="Clum A."/>
            <person name="Steindorff A."/>
            <person name="Ohm R."/>
            <person name="Martin F."/>
            <person name="Silar P."/>
            <person name="Natvig D."/>
            <person name="Lalanne C."/>
            <person name="Gautier V."/>
            <person name="Ament-Velasquez S.L."/>
            <person name="Kruys A."/>
            <person name="Hutchinson M.I."/>
            <person name="Powell A.J."/>
            <person name="Barry K."/>
            <person name="Miller A.N."/>
            <person name="Grigoriev I.V."/>
            <person name="Debuchy R."/>
            <person name="Gladieux P."/>
            <person name="Thoren M.H."/>
            <person name="Johannesson H."/>
        </authorList>
    </citation>
    <scope>NUCLEOTIDE SEQUENCE</scope>
    <source>
        <strain evidence="18">SMH4607-1</strain>
    </source>
</reference>
<dbReference type="SMART" id="SM00487">
    <property type="entry name" value="DEXDc"/>
    <property type="match status" value="1"/>
</dbReference>
<evidence type="ECO:0000259" key="16">
    <source>
        <dbReference type="PROSITE" id="PS51194"/>
    </source>
</evidence>
<feature type="short sequence motif" description="Q motif" evidence="13">
    <location>
        <begin position="47"/>
        <end position="75"/>
    </location>
</feature>
<evidence type="ECO:0000313" key="19">
    <source>
        <dbReference type="Proteomes" id="UP001172102"/>
    </source>
</evidence>
<evidence type="ECO:0000256" key="1">
    <source>
        <dbReference type="ARBA" id="ARBA00003706"/>
    </source>
</evidence>
<evidence type="ECO:0000256" key="5">
    <source>
        <dbReference type="ARBA" id="ARBA00022741"/>
    </source>
</evidence>
<organism evidence="18 19">
    <name type="scientific">Lasiosphaeris hirsuta</name>
    <dbReference type="NCBI Taxonomy" id="260670"/>
    <lineage>
        <taxon>Eukaryota</taxon>
        <taxon>Fungi</taxon>
        <taxon>Dikarya</taxon>
        <taxon>Ascomycota</taxon>
        <taxon>Pezizomycotina</taxon>
        <taxon>Sordariomycetes</taxon>
        <taxon>Sordariomycetidae</taxon>
        <taxon>Sordariales</taxon>
        <taxon>Lasiosphaeriaceae</taxon>
        <taxon>Lasiosphaeris</taxon>
    </lineage>
</organism>
<evidence type="ECO:0000256" key="3">
    <source>
        <dbReference type="ARBA" id="ARBA00012552"/>
    </source>
</evidence>
<dbReference type="PROSITE" id="PS51194">
    <property type="entry name" value="HELICASE_CTER"/>
    <property type="match status" value="1"/>
</dbReference>
<comment type="function">
    <text evidence="1">ATP-binding RNA helicase involved in the biogenesis of 60S ribosomal subunits and is required for the normal formation of 25S and 5.8S rRNAs.</text>
</comment>
<evidence type="ECO:0000256" key="13">
    <source>
        <dbReference type="PROSITE-ProRule" id="PRU00552"/>
    </source>
</evidence>
<dbReference type="InterPro" id="IPR027417">
    <property type="entry name" value="P-loop_NTPase"/>
</dbReference>
<dbReference type="InterPro" id="IPR014001">
    <property type="entry name" value="Helicase_ATP-bd"/>
</dbReference>
<dbReference type="Proteomes" id="UP001172102">
    <property type="component" value="Unassembled WGS sequence"/>
</dbReference>
<dbReference type="SMART" id="SM00490">
    <property type="entry name" value="HELICc"/>
    <property type="match status" value="1"/>
</dbReference>
<evidence type="ECO:0000259" key="17">
    <source>
        <dbReference type="PROSITE" id="PS51195"/>
    </source>
</evidence>
<dbReference type="PANTHER" id="PTHR47959">
    <property type="entry name" value="ATP-DEPENDENT RNA HELICASE RHLE-RELATED"/>
    <property type="match status" value="1"/>
</dbReference>
<comment type="caution">
    <text evidence="18">The sequence shown here is derived from an EMBL/GenBank/DDBJ whole genome shotgun (WGS) entry which is preliminary data.</text>
</comment>
<dbReference type="PROSITE" id="PS51192">
    <property type="entry name" value="HELICASE_ATP_BIND_1"/>
    <property type="match status" value="1"/>
</dbReference>
<dbReference type="GO" id="GO:0005524">
    <property type="term" value="F:ATP binding"/>
    <property type="evidence" value="ECO:0007669"/>
    <property type="project" value="UniProtKB-KW"/>
</dbReference>
<dbReference type="InterPro" id="IPR014014">
    <property type="entry name" value="RNA_helicase_DEAD_Q_motif"/>
</dbReference>
<dbReference type="PANTHER" id="PTHR47959:SF21">
    <property type="entry name" value="DEAD-BOX HELICASE 56"/>
    <property type="match status" value="1"/>
</dbReference>
<feature type="compositionally biased region" description="Polar residues" evidence="14">
    <location>
        <begin position="10"/>
        <end position="19"/>
    </location>
</feature>
<dbReference type="GO" id="GO:0042254">
    <property type="term" value="P:ribosome biogenesis"/>
    <property type="evidence" value="ECO:0007669"/>
    <property type="project" value="UniProtKB-KW"/>
</dbReference>
<feature type="region of interest" description="Disordered" evidence="14">
    <location>
        <begin position="579"/>
        <end position="618"/>
    </location>
</feature>
<evidence type="ECO:0000256" key="4">
    <source>
        <dbReference type="ARBA" id="ARBA00022517"/>
    </source>
</evidence>
<evidence type="ECO:0000256" key="11">
    <source>
        <dbReference type="ARBA" id="ARBA00038041"/>
    </source>
</evidence>